<sequence length="140" mass="15712">MVLKISAFKINWEKAMVMMKQDRNLDQKTNKSSKKPWLDGALLAILALIIILSITITNLHSAEQAKMIGILIMVLALILVPLSYFKVKSFYHGDSKDLFVPKSMGVGITINPNNPLGKVIWVVIVLVLLYFLFKIMLTPA</sequence>
<organism evidence="2 3">
    <name type="scientific">Lentilactobacillus hilgardii</name>
    <name type="common">Lactobacillus hilgardii</name>
    <dbReference type="NCBI Taxonomy" id="1588"/>
    <lineage>
        <taxon>Bacteria</taxon>
        <taxon>Bacillati</taxon>
        <taxon>Bacillota</taxon>
        <taxon>Bacilli</taxon>
        <taxon>Lactobacillales</taxon>
        <taxon>Lactobacillaceae</taxon>
        <taxon>Lentilactobacillus</taxon>
    </lineage>
</organism>
<evidence type="ECO:0000313" key="2">
    <source>
        <dbReference type="EMBL" id="QHB53282.1"/>
    </source>
</evidence>
<gene>
    <name evidence="2" type="ORF">GQR93_14325</name>
</gene>
<evidence type="ECO:0000313" key="3">
    <source>
        <dbReference type="Proteomes" id="UP000465035"/>
    </source>
</evidence>
<evidence type="ECO:0000256" key="1">
    <source>
        <dbReference type="SAM" id="Phobius"/>
    </source>
</evidence>
<feature type="transmembrane region" description="Helical" evidence="1">
    <location>
        <begin position="68"/>
        <end position="85"/>
    </location>
</feature>
<feature type="transmembrane region" description="Helical" evidence="1">
    <location>
        <begin position="37"/>
        <end position="56"/>
    </location>
</feature>
<keyword evidence="1" id="KW-1133">Transmembrane helix</keyword>
<dbReference type="AlphaFoldDB" id="A0A6P1EBV4"/>
<reference evidence="2 3" key="1">
    <citation type="submission" date="2019-12" db="EMBL/GenBank/DDBJ databases">
        <title>Lactobacillus hilgardii FLUB.</title>
        <authorList>
            <person name="Gustaw K."/>
        </authorList>
    </citation>
    <scope>NUCLEOTIDE SEQUENCE [LARGE SCALE GENOMIC DNA]</scope>
    <source>
        <strain evidence="2 3">FLUB</strain>
    </source>
</reference>
<accession>A0A6P1EBV4</accession>
<protein>
    <submittedName>
        <fullName evidence="2">XRE family transcriptional regulator</fullName>
    </submittedName>
</protein>
<keyword evidence="1" id="KW-0812">Transmembrane</keyword>
<proteinExistence type="predicted"/>
<keyword evidence="1" id="KW-0472">Membrane</keyword>
<name>A0A6P1EBV4_LENHI</name>
<dbReference type="Proteomes" id="UP000465035">
    <property type="component" value="Chromosome"/>
</dbReference>
<dbReference type="EMBL" id="CP047121">
    <property type="protein sequence ID" value="QHB53282.1"/>
    <property type="molecule type" value="Genomic_DNA"/>
</dbReference>
<feature type="transmembrane region" description="Helical" evidence="1">
    <location>
        <begin position="119"/>
        <end position="137"/>
    </location>
</feature>